<gene>
    <name evidence="2" type="ORF">MGAL_10B078289</name>
</gene>
<keyword evidence="1" id="KW-0472">Membrane</keyword>
<dbReference type="Proteomes" id="UP000596742">
    <property type="component" value="Unassembled WGS sequence"/>
</dbReference>
<proteinExistence type="predicted"/>
<sequence length="144" mass="17121">INQLLTIEKACTINDLTARIVSFPIEGRRYTEKLLLTWPKRPSQHLSALKFLDESDNPLLEISYRDNFKQQECSVKPSSLMGFYQLGLIRRIYAFNHWYCERSQHLNKFKCLSMYDFQLALIMFLIFLLNAKLFNIRKYITGMQ</sequence>
<dbReference type="AlphaFoldDB" id="A0A8B6HMN5"/>
<feature type="non-terminal residue" evidence="2">
    <location>
        <position position="144"/>
    </location>
</feature>
<reference evidence="2" key="1">
    <citation type="submission" date="2018-11" db="EMBL/GenBank/DDBJ databases">
        <authorList>
            <person name="Alioto T."/>
            <person name="Alioto T."/>
        </authorList>
    </citation>
    <scope>NUCLEOTIDE SEQUENCE</scope>
</reference>
<feature type="non-terminal residue" evidence="2">
    <location>
        <position position="1"/>
    </location>
</feature>
<dbReference type="EMBL" id="UYJE01010307">
    <property type="protein sequence ID" value="VDI82000.1"/>
    <property type="molecule type" value="Genomic_DNA"/>
</dbReference>
<protein>
    <submittedName>
        <fullName evidence="2">Uncharacterized protein</fullName>
    </submittedName>
</protein>
<keyword evidence="3" id="KW-1185">Reference proteome</keyword>
<organism evidence="2 3">
    <name type="scientific">Mytilus galloprovincialis</name>
    <name type="common">Mediterranean mussel</name>
    <dbReference type="NCBI Taxonomy" id="29158"/>
    <lineage>
        <taxon>Eukaryota</taxon>
        <taxon>Metazoa</taxon>
        <taxon>Spiralia</taxon>
        <taxon>Lophotrochozoa</taxon>
        <taxon>Mollusca</taxon>
        <taxon>Bivalvia</taxon>
        <taxon>Autobranchia</taxon>
        <taxon>Pteriomorphia</taxon>
        <taxon>Mytilida</taxon>
        <taxon>Mytiloidea</taxon>
        <taxon>Mytilidae</taxon>
        <taxon>Mytilinae</taxon>
        <taxon>Mytilus</taxon>
    </lineage>
</organism>
<keyword evidence="1" id="KW-0812">Transmembrane</keyword>
<comment type="caution">
    <text evidence="2">The sequence shown here is derived from an EMBL/GenBank/DDBJ whole genome shotgun (WGS) entry which is preliminary data.</text>
</comment>
<evidence type="ECO:0000313" key="3">
    <source>
        <dbReference type="Proteomes" id="UP000596742"/>
    </source>
</evidence>
<name>A0A8B6HMN5_MYTGA</name>
<feature type="transmembrane region" description="Helical" evidence="1">
    <location>
        <begin position="112"/>
        <end position="134"/>
    </location>
</feature>
<evidence type="ECO:0000313" key="2">
    <source>
        <dbReference type="EMBL" id="VDI82000.1"/>
    </source>
</evidence>
<accession>A0A8B6HMN5</accession>
<evidence type="ECO:0000256" key="1">
    <source>
        <dbReference type="SAM" id="Phobius"/>
    </source>
</evidence>
<keyword evidence="1" id="KW-1133">Transmembrane helix</keyword>